<dbReference type="PANTHER" id="PTHR35038">
    <property type="entry name" value="DISSIMILATORY SULFITE REDUCTASE SIRA"/>
    <property type="match status" value="1"/>
</dbReference>
<dbReference type="InterPro" id="IPR036280">
    <property type="entry name" value="Multihaem_cyt_sf"/>
</dbReference>
<dbReference type="Gene3D" id="1.10.1130.10">
    <property type="entry name" value="Flavocytochrome C3, Chain A"/>
    <property type="match status" value="1"/>
</dbReference>
<dbReference type="GO" id="GO:0042279">
    <property type="term" value="F:nitrite reductase (cytochrome, ammonia-forming) activity"/>
    <property type="evidence" value="ECO:0007669"/>
    <property type="project" value="InterPro"/>
</dbReference>
<dbReference type="InterPro" id="IPR003321">
    <property type="entry name" value="Cyt_c552"/>
</dbReference>
<keyword evidence="1" id="KW-0732">Signal</keyword>
<dbReference type="EMBL" id="QWET01000003">
    <property type="protein sequence ID" value="RIH66154.1"/>
    <property type="molecule type" value="Genomic_DNA"/>
</dbReference>
<evidence type="ECO:0000313" key="3">
    <source>
        <dbReference type="Proteomes" id="UP000266441"/>
    </source>
</evidence>
<dbReference type="AlphaFoldDB" id="A0A399D2Q3"/>
<protein>
    <submittedName>
        <fullName evidence="2">Ammonia-forming cytochrome c nitrite reductase subunit c552</fullName>
    </submittedName>
</protein>
<dbReference type="GO" id="GO:0042597">
    <property type="term" value="C:periplasmic space"/>
    <property type="evidence" value="ECO:0007669"/>
    <property type="project" value="InterPro"/>
</dbReference>
<dbReference type="Pfam" id="PF02335">
    <property type="entry name" value="Cytochrom_C552"/>
    <property type="match status" value="1"/>
</dbReference>
<gene>
    <name evidence="2" type="ORF">D1164_04385</name>
</gene>
<comment type="caution">
    <text evidence="2">The sequence shown here is derived from an EMBL/GenBank/DDBJ whole genome shotgun (WGS) entry which is preliminary data.</text>
</comment>
<dbReference type="SUPFAM" id="SSF48695">
    <property type="entry name" value="Multiheme cytochromes"/>
    <property type="match status" value="1"/>
</dbReference>
<dbReference type="Proteomes" id="UP000266441">
    <property type="component" value="Unassembled WGS sequence"/>
</dbReference>
<dbReference type="RefSeq" id="WP_119348741.1">
    <property type="nucleotide sequence ID" value="NZ_QWET01000003.1"/>
</dbReference>
<sequence>MGPAGADGEDGQDGMNGVDGNVSCLACHNSDNIESIQGQFAMSGHYAGEAAVAYAGAQARCAPCHSHEQFVQYAELGGVAGDISSPSAWKCNTCHGLHETFETTDYALRLNEPVVAQFDKSTVLDMKGNSNLCANCHQTRTPSPVDEEQKARDGSVIDEAGNGMFAITSTHYGPHHGPQSNLLAGVGFAEIQGSVSYPSAGNSVHLKEEASCTGCHMGEFSNGGGGHSWHPSLDACNTCHETADFNYRGRQTDVATKLTQLREKLIEFGVVEGNEEEGFEPVVGTFPMVLAQAYFNWIGLVEDRSLGVHNPHYTNALLINTLEALDAYQPAN</sequence>
<organism evidence="2 3">
    <name type="scientific">Mariniphaga sediminis</name>
    <dbReference type="NCBI Taxonomy" id="1628158"/>
    <lineage>
        <taxon>Bacteria</taxon>
        <taxon>Pseudomonadati</taxon>
        <taxon>Bacteroidota</taxon>
        <taxon>Bacteroidia</taxon>
        <taxon>Marinilabiliales</taxon>
        <taxon>Prolixibacteraceae</taxon>
        <taxon>Mariniphaga</taxon>
    </lineage>
</organism>
<dbReference type="OrthoDB" id="9777268at2"/>
<proteinExistence type="predicted"/>
<keyword evidence="3" id="KW-1185">Reference proteome</keyword>
<evidence type="ECO:0000256" key="1">
    <source>
        <dbReference type="ARBA" id="ARBA00022729"/>
    </source>
</evidence>
<accession>A0A399D2Q3</accession>
<name>A0A399D2Q3_9BACT</name>
<reference evidence="2 3" key="1">
    <citation type="journal article" date="2015" name="Int. J. Syst. Evol. Microbiol.">
        <title>Mariniphaga sediminis sp. nov., isolated from coastal sediment.</title>
        <authorList>
            <person name="Wang F.Q."/>
            <person name="Shen Q.Y."/>
            <person name="Chen G.J."/>
            <person name="Du Z.J."/>
        </authorList>
    </citation>
    <scope>NUCLEOTIDE SEQUENCE [LARGE SCALE GENOMIC DNA]</scope>
    <source>
        <strain evidence="2 3">SY21</strain>
    </source>
</reference>
<evidence type="ECO:0000313" key="2">
    <source>
        <dbReference type="EMBL" id="RIH66154.1"/>
    </source>
</evidence>
<dbReference type="InterPro" id="IPR051829">
    <property type="entry name" value="Multiheme_Cytochr_ET"/>
</dbReference>